<evidence type="ECO:0000313" key="3">
    <source>
        <dbReference type="Proteomes" id="UP000178606"/>
    </source>
</evidence>
<gene>
    <name evidence="2" type="ORF">A3F84_19465</name>
</gene>
<proteinExistence type="predicted"/>
<dbReference type="AlphaFoldDB" id="A0A1F6CSQ8"/>
<accession>A0A1F6CSQ8</accession>
<organism evidence="2 3">
    <name type="scientific">Handelsmanbacteria sp. (strain RIFCSPLOWO2_12_FULL_64_10)</name>
    <dbReference type="NCBI Taxonomy" id="1817868"/>
    <lineage>
        <taxon>Bacteria</taxon>
        <taxon>Candidatus Handelsmaniibacteriota</taxon>
    </lineage>
</organism>
<reference evidence="2 3" key="1">
    <citation type="journal article" date="2016" name="Nat. Commun.">
        <title>Thousands of microbial genomes shed light on interconnected biogeochemical processes in an aquifer system.</title>
        <authorList>
            <person name="Anantharaman K."/>
            <person name="Brown C.T."/>
            <person name="Hug L.A."/>
            <person name="Sharon I."/>
            <person name="Castelle C.J."/>
            <person name="Probst A.J."/>
            <person name="Thomas B.C."/>
            <person name="Singh A."/>
            <person name="Wilkins M.J."/>
            <person name="Karaoz U."/>
            <person name="Brodie E.L."/>
            <person name="Williams K.H."/>
            <person name="Hubbard S.S."/>
            <person name="Banfield J.F."/>
        </authorList>
    </citation>
    <scope>NUCLEOTIDE SEQUENCE [LARGE SCALE GENOMIC DNA]</scope>
    <source>
        <strain evidence="3">RIFCSPLOWO2_12_FULL_64_10</strain>
    </source>
</reference>
<feature type="compositionally biased region" description="Basic and acidic residues" evidence="1">
    <location>
        <begin position="17"/>
        <end position="38"/>
    </location>
</feature>
<evidence type="ECO:0000313" key="2">
    <source>
        <dbReference type="EMBL" id="OGG52184.1"/>
    </source>
</evidence>
<evidence type="ECO:0000256" key="1">
    <source>
        <dbReference type="SAM" id="MobiDB-lite"/>
    </source>
</evidence>
<protein>
    <recommendedName>
        <fullName evidence="4">Anti-sigma-28 factor FlgM C-terminal domain-containing protein</fullName>
    </recommendedName>
</protein>
<evidence type="ECO:0008006" key="4">
    <source>
        <dbReference type="Google" id="ProtNLM"/>
    </source>
</evidence>
<sequence>MPRVGDIGQPENTGGIRRGEQRRAERASTDRTRADSAARAEVSSEDDVSEMRAHQARLVEGAKDAPDVRADRVALARARVQEGFYDRPEARAEIADRVLQSFKPKD</sequence>
<name>A0A1F6CSQ8_HANXR</name>
<comment type="caution">
    <text evidence="2">The sequence shown here is derived from an EMBL/GenBank/DDBJ whole genome shotgun (WGS) entry which is preliminary data.</text>
</comment>
<dbReference type="Proteomes" id="UP000178606">
    <property type="component" value="Unassembled WGS sequence"/>
</dbReference>
<feature type="region of interest" description="Disordered" evidence="1">
    <location>
        <begin position="1"/>
        <end position="50"/>
    </location>
</feature>
<dbReference type="EMBL" id="MFKF01000154">
    <property type="protein sequence ID" value="OGG52184.1"/>
    <property type="molecule type" value="Genomic_DNA"/>
</dbReference>